<dbReference type="Gene3D" id="1.10.1200.10">
    <property type="entry name" value="ACP-like"/>
    <property type="match status" value="2"/>
</dbReference>
<dbReference type="InterPro" id="IPR025110">
    <property type="entry name" value="AMP-bd_C"/>
</dbReference>
<dbReference type="CDD" id="cd17643">
    <property type="entry name" value="A_NRPS_Cytc1-like"/>
    <property type="match status" value="1"/>
</dbReference>
<feature type="domain" description="Carrier" evidence="2">
    <location>
        <begin position="1551"/>
        <end position="1626"/>
    </location>
</feature>
<dbReference type="CDD" id="cd02142">
    <property type="entry name" value="McbC_SagB-like_oxidoreductase"/>
    <property type="match status" value="2"/>
</dbReference>
<dbReference type="PROSITE" id="PS50075">
    <property type="entry name" value="CARRIER"/>
    <property type="match status" value="2"/>
</dbReference>
<dbReference type="InterPro" id="IPR045851">
    <property type="entry name" value="AMP-bd_C_sf"/>
</dbReference>
<dbReference type="RefSeq" id="WP_346819745.1">
    <property type="nucleotide sequence ID" value="NZ_JBDKWZ010000002.1"/>
</dbReference>
<dbReference type="Pfam" id="PF00668">
    <property type="entry name" value="Condensation"/>
    <property type="match status" value="3"/>
</dbReference>
<dbReference type="GO" id="GO:0005737">
    <property type="term" value="C:cytoplasm"/>
    <property type="evidence" value="ECO:0007669"/>
    <property type="project" value="TreeGrafter"/>
</dbReference>
<dbReference type="Gene3D" id="3.30.300.30">
    <property type="match status" value="1"/>
</dbReference>
<dbReference type="InterPro" id="IPR000415">
    <property type="entry name" value="Nitroreductase-like"/>
</dbReference>
<feature type="domain" description="Carrier" evidence="2">
    <location>
        <begin position="1462"/>
        <end position="1537"/>
    </location>
</feature>
<dbReference type="Gene3D" id="3.30.559.30">
    <property type="entry name" value="Nonribosomal peptide synthetase, condensation domain"/>
    <property type="match status" value="3"/>
</dbReference>
<dbReference type="InterPro" id="IPR010071">
    <property type="entry name" value="AA_adenyl_dom"/>
</dbReference>
<dbReference type="InterPro" id="IPR009081">
    <property type="entry name" value="PP-bd_ACP"/>
</dbReference>
<dbReference type="GO" id="GO:0031177">
    <property type="term" value="F:phosphopantetheine binding"/>
    <property type="evidence" value="ECO:0007669"/>
    <property type="project" value="TreeGrafter"/>
</dbReference>
<name>A0AAW9RPX2_9BACT</name>
<dbReference type="InterPro" id="IPR029479">
    <property type="entry name" value="Nitroreductase"/>
</dbReference>
<dbReference type="Pfam" id="PF00550">
    <property type="entry name" value="PP-binding"/>
    <property type="match status" value="2"/>
</dbReference>
<comment type="caution">
    <text evidence="3">The sequence shown here is derived from an EMBL/GenBank/DDBJ whole genome shotgun (WGS) entry which is preliminary data.</text>
</comment>
<dbReference type="InterPro" id="IPR000873">
    <property type="entry name" value="AMP-dep_synth/lig_dom"/>
</dbReference>
<evidence type="ECO:0000313" key="3">
    <source>
        <dbReference type="EMBL" id="MEN7546957.1"/>
    </source>
</evidence>
<evidence type="ECO:0000256" key="1">
    <source>
        <dbReference type="ARBA" id="ARBA00022598"/>
    </source>
</evidence>
<dbReference type="GO" id="GO:0043041">
    <property type="term" value="P:amino acid activation for nonribosomal peptide biosynthetic process"/>
    <property type="evidence" value="ECO:0007669"/>
    <property type="project" value="TreeGrafter"/>
</dbReference>
<proteinExistence type="predicted"/>
<dbReference type="Pfam" id="PF00501">
    <property type="entry name" value="AMP-binding"/>
    <property type="match status" value="1"/>
</dbReference>
<dbReference type="SUPFAM" id="SSF55469">
    <property type="entry name" value="FMN-dependent nitroreductase-like"/>
    <property type="match status" value="2"/>
</dbReference>
<dbReference type="SUPFAM" id="SSF52777">
    <property type="entry name" value="CoA-dependent acyltransferases"/>
    <property type="match status" value="6"/>
</dbReference>
<organism evidence="3 4">
    <name type="scientific">Rapidithrix thailandica</name>
    <dbReference type="NCBI Taxonomy" id="413964"/>
    <lineage>
        <taxon>Bacteria</taxon>
        <taxon>Pseudomonadati</taxon>
        <taxon>Bacteroidota</taxon>
        <taxon>Cytophagia</taxon>
        <taxon>Cytophagales</taxon>
        <taxon>Flammeovirgaceae</taxon>
        <taxon>Rapidithrix</taxon>
    </lineage>
</organism>
<dbReference type="InterPro" id="IPR001242">
    <property type="entry name" value="Condensation_dom"/>
</dbReference>
<dbReference type="InterPro" id="IPR042099">
    <property type="entry name" value="ANL_N_sf"/>
</dbReference>
<protein>
    <submittedName>
        <fullName evidence="3">Amino acid adenylation domain-containing protein</fullName>
    </submittedName>
</protein>
<dbReference type="InterPro" id="IPR023213">
    <property type="entry name" value="CAT-like_dom_sf"/>
</dbReference>
<dbReference type="GO" id="GO:0016874">
    <property type="term" value="F:ligase activity"/>
    <property type="evidence" value="ECO:0007669"/>
    <property type="project" value="UniProtKB-KW"/>
</dbReference>
<dbReference type="CDD" id="cd19535">
    <property type="entry name" value="Cyc_NRPS"/>
    <property type="match status" value="1"/>
</dbReference>
<keyword evidence="4" id="KW-1185">Reference proteome</keyword>
<dbReference type="FunFam" id="3.30.559.10:FF:000023">
    <property type="entry name" value="Non-ribosomal peptide synthetase"/>
    <property type="match status" value="1"/>
</dbReference>
<dbReference type="GO" id="GO:0044550">
    <property type="term" value="P:secondary metabolite biosynthetic process"/>
    <property type="evidence" value="ECO:0007669"/>
    <property type="project" value="TreeGrafter"/>
</dbReference>
<dbReference type="EMBL" id="JBDKWZ010000002">
    <property type="protein sequence ID" value="MEN7546957.1"/>
    <property type="molecule type" value="Genomic_DNA"/>
</dbReference>
<dbReference type="Gene3D" id="3.30.559.10">
    <property type="entry name" value="Chloramphenicol acetyltransferase-like domain"/>
    <property type="match status" value="3"/>
</dbReference>
<dbReference type="Gene3D" id="3.40.109.10">
    <property type="entry name" value="NADH Oxidase"/>
    <property type="match status" value="2"/>
</dbReference>
<dbReference type="Gene3D" id="3.40.50.12780">
    <property type="entry name" value="N-terminal domain of ligase-like"/>
    <property type="match status" value="1"/>
</dbReference>
<dbReference type="GO" id="GO:0016491">
    <property type="term" value="F:oxidoreductase activity"/>
    <property type="evidence" value="ECO:0007669"/>
    <property type="project" value="InterPro"/>
</dbReference>
<dbReference type="PROSITE" id="PS00455">
    <property type="entry name" value="AMP_BINDING"/>
    <property type="match status" value="1"/>
</dbReference>
<dbReference type="Pfam" id="PF13193">
    <property type="entry name" value="AMP-binding_C"/>
    <property type="match status" value="1"/>
</dbReference>
<gene>
    <name evidence="3" type="ORF">AAG747_03510</name>
</gene>
<dbReference type="PANTHER" id="PTHR45527:SF14">
    <property type="entry name" value="PLIPASTATIN SYNTHASE SUBUNIT B"/>
    <property type="match status" value="1"/>
</dbReference>
<reference evidence="3 4" key="1">
    <citation type="submission" date="2024-04" db="EMBL/GenBank/DDBJ databases">
        <title>Novel genus in family Flammeovirgaceae.</title>
        <authorList>
            <person name="Nguyen T.H."/>
            <person name="Vuong T.Q."/>
            <person name="Le H."/>
            <person name="Kim S.-G."/>
        </authorList>
    </citation>
    <scope>NUCLEOTIDE SEQUENCE [LARGE SCALE GENOMIC DNA]</scope>
    <source>
        <strain evidence="3 4">JCM 23209</strain>
    </source>
</reference>
<dbReference type="PANTHER" id="PTHR45527">
    <property type="entry name" value="NONRIBOSOMAL PEPTIDE SYNTHETASE"/>
    <property type="match status" value="1"/>
</dbReference>
<sequence length="2637" mass="303029">MDQEVFYKLSKEEKKKYIMGLVTGMGKSPRENLVNNKQENGDKFTVFPLSDIQESFFSGRFLGKKNDYVGCHIYFEFEEFSLDTERLRQAWCTLVAYHDMLRVVILGNATQRIQEHFEIPPFQIYDLRDKTEIECNKVLERLRKRLSHKVYEPGNWPLYEIAITHLPEKRSIIHFSIDEWITDGYSMSLLLNQWHQLYTHPGYTLPPLSYSFKEYVLESKALENTQKFAEDMAYWKAMEIHNGPDLPYVKPMPVKAEGQSCYYRKRIHKTLEANHWGALKQLCVTKNITPTSLLLTVFSELLARYSHNDQFSIILTLFNRQPLHPDIDKVMGPFVSTNFFNISRNPEKDFIAKTQDNQKYLWTLLDHGTVSGIRALRESRDRRSGTHLSVPVVFTSMINKSGVAGKDSWLEKMGYSISQTPQIYLDHQVYEYNEALHLNWDVVEEAFEPGILRKMMDTYYDMLRQLAINGDLQKNGYETARTEVRHQPPSKIHFSLTPLQQSYYVSKRSGETALIYQEFEIEEMDVNRLQRAWHTVVSRHEMLHAVITKNGVFQTLEEMPSNYHIAVKDWSGLSHDEQAGNLDKERQLQTNKQFEYDQYPWFSLSVSLLENGKGVLHCCFDGIVGDGQSMGILYKELFELYQNPAKQLPVMNDSYAGYRSYVDSQRKTDRYYKANVYWENKFENIVPGPGLIAQNTGETSRHTRLGGQCDQWQVLQHKAQSHGITNDTLLFSLYALAISTLCQEEKFSLVYVDWQRSLEHEGLVGDFTSLSWVEFDRNIDNLMELMEHCGASIKQDLDTKPFSGLEMLGKLMYRGKKSLSFPVVYTNLIDQTYEHKYDKVKPGYGCSITPNVLIDNMSMADAEKLQYLWDVSALDMADAERAFRVYEKLLSFLVQTDTDWKDISIREQLGRMEEQESANDQEDTMLPLLKSLGLADKTIQSEFEAQVRKYPERIALKFEEHELNYSELNEQANQLARYLQQYGAGPEQKIVVCMERSAEMVVSILGVLKSGAAYVPLDPSLPPERLNMILEDAKPAVIITTQADSYNVRHSSCKVIRYDLEKPIIDREDPENLHPSAKGSNLAYIIYTSGTTGKPKGTLICHYNVIRLFLATRNWFHFNERDTWTLFHSFTFDFSVWEIFGALLHGGKLVVVPYVVSRSFDRFYQLLIKEQVTVLNQTPTAFRQLCRTDERSGSHQHLALRYVIFGGEALNLQHLRSWVNRHGDQQPELINMYGITETTVHVTYRRILASDLDEKESLIGIPIPDLTVHILDQNQKPVHPGEEGELYVGGLGVARAYLDRPELTAARFIPDPFLNKTGARLYRTGDLGKMLNTGEIAYLGRIDSQVKVRGFRIELEDIESAVNRHEQVSESVVVIQEADTDDPKIVAYVIAASPSGTIPQEKELRSFLRKILPEYMLPSSIIEIDELPLNHNGKLDKGRLPWRSGGQHSTPVNEPAPVVETNPNTPQQQGIMDVFKQCLAVNDLSDEDDIFDLGATSLSLILISQGIQEKFGVEVPMEIFLEKSKIGEIIAELGHDSTTTTPVSQSADSQEDTAGVLHIVRSVFQRILNNDAIQPEDDIFDLGSTSLTLIFAIEEFKNILQIEVPIEAFLTHTTLQGIAGYLEEQCQGEQTNGAQVTTTDQNDVGEIHKREIVNIPLRRKYFHEDSYVLSAPQYDFVQKEIPFTQFSEFIALLRQHRLGEACKYLYPSAGGKNAVQTYLHIKPGKVEGLNGGVYYYHPEEHQLYKVNESESLTIDIHYTENQELDKLSAFQMFLVIQLKAMTPVYMDFSQELATLEAGYMTQLLLSRQAEFGLGICPVQQVKHERIRKSLKLEEEHVVVECLQGGLVDYAAYVQDPVRYSAMQSKYEAVNTHQSADANLMEELEVRDFSKIIRIHNAKQFNPLSQEEQAVLAEKKLHLRSFENDAEKIILNSHYFPNNQLSTRASQREFDQGRISFEGLSKLLQYISKKKDSRSVPYLYPSVGNFHGIQLYLYTRKDAVENLQEGVYRYHPENHELHKVSNRLSVPLEYCHSPFNLMTCRKASFFLFLVVDTVELENMFGANAASYVYKEAGHMGQLLMDHQAECNIGLMPVGGMSFDKIKGDFHLNASQLMIHSFMGGAVQYQEKRSNEFSADTPERFNYCSLKNIDSKYKAPAFLPESNPVEVSGDTQMSDKQNYPLSYGQRSLWYMYKSAPESYAYNSGFHVNILSEIDDEKFEKALQAVVDRHDILKVRFGEENGEPFQRMHHDFKLSPQVIDAAGWTNEQVVNHIGEVYQEPFDLEKEPVIKVYLYHQSSTSHYLFLNLHHIITDYYSTSMLIQQMFDAYAIMVNGESVSAHVVDHQAPGYMEFVEWQRDMMEGGKGESMLNDWKRLLGEKVPTMKLPHDYPRPSLPVRQGDTVYFEVEKDVYEQFKVIAKQEKSTLFMTFLTAFSVLLHKYIPDDNVVLGTLATARGDSKFNNTLGYFINPIVLWLQLNKHMTFGELLGMVRTRVFDSLKNKDYPFPLLVERLQPHRNANISPLFQVTFQFLNAQIEDSYREEAKWYKNALKLKSFEMLSQEGQFDLELELMEGIHSVRGKLMFDADLFDKATVEQMSQHFIALLKQISANSGAVINELSILTDEETIRKKRLHEQIGFSL</sequence>
<keyword evidence="1" id="KW-0436">Ligase</keyword>
<evidence type="ECO:0000313" key="4">
    <source>
        <dbReference type="Proteomes" id="UP001403385"/>
    </source>
</evidence>
<dbReference type="InterPro" id="IPR057737">
    <property type="entry name" value="Condensation_MtbB-like"/>
</dbReference>
<dbReference type="Pfam" id="PF00881">
    <property type="entry name" value="Nitroreductase"/>
    <property type="match status" value="2"/>
</dbReference>
<dbReference type="InterPro" id="IPR036736">
    <property type="entry name" value="ACP-like_sf"/>
</dbReference>
<dbReference type="FunFam" id="3.40.50.12780:FF:000012">
    <property type="entry name" value="Non-ribosomal peptide synthetase"/>
    <property type="match status" value="1"/>
</dbReference>
<accession>A0AAW9RPX2</accession>
<dbReference type="SUPFAM" id="SSF47336">
    <property type="entry name" value="ACP-like"/>
    <property type="match status" value="2"/>
</dbReference>
<dbReference type="InterPro" id="IPR020845">
    <property type="entry name" value="AMP-binding_CS"/>
</dbReference>
<dbReference type="CDD" id="cd19531">
    <property type="entry name" value="LCL_NRPS-like"/>
    <property type="match status" value="1"/>
</dbReference>
<evidence type="ECO:0000259" key="2">
    <source>
        <dbReference type="PROSITE" id="PS50075"/>
    </source>
</evidence>
<dbReference type="NCBIfam" id="TIGR01733">
    <property type="entry name" value="AA-adenyl-dom"/>
    <property type="match status" value="1"/>
</dbReference>
<dbReference type="SUPFAM" id="SSF56801">
    <property type="entry name" value="Acetyl-CoA synthetase-like"/>
    <property type="match status" value="1"/>
</dbReference>
<dbReference type="Proteomes" id="UP001403385">
    <property type="component" value="Unassembled WGS sequence"/>
</dbReference>